<evidence type="ECO:0000256" key="9">
    <source>
        <dbReference type="ARBA" id="ARBA00023209"/>
    </source>
</evidence>
<gene>
    <name evidence="13" type="ORF">GCM10010981_08110</name>
</gene>
<comment type="caution">
    <text evidence="13">The sequence shown here is derived from an EMBL/GenBank/DDBJ whole genome shotgun (WGS) entry which is preliminary data.</text>
</comment>
<dbReference type="Pfam" id="PF01066">
    <property type="entry name" value="CDP-OH_P_transf"/>
    <property type="match status" value="1"/>
</dbReference>
<evidence type="ECO:0000256" key="6">
    <source>
        <dbReference type="ARBA" id="ARBA00022989"/>
    </source>
</evidence>
<dbReference type="PROSITE" id="PS00379">
    <property type="entry name" value="CDP_ALCOHOL_P_TRANSF"/>
    <property type="match status" value="1"/>
</dbReference>
<reference evidence="14" key="1">
    <citation type="journal article" date="2019" name="Int. J. Syst. Evol. Microbiol.">
        <title>The Global Catalogue of Microorganisms (GCM) 10K type strain sequencing project: providing services to taxonomists for standard genome sequencing and annotation.</title>
        <authorList>
            <consortium name="The Broad Institute Genomics Platform"/>
            <consortium name="The Broad Institute Genome Sequencing Center for Infectious Disease"/>
            <person name="Wu L."/>
            <person name="Ma J."/>
        </authorList>
    </citation>
    <scope>NUCLEOTIDE SEQUENCE [LARGE SCALE GENOMIC DNA]</scope>
    <source>
        <strain evidence="14">CGMCC 1.15439</strain>
    </source>
</reference>
<keyword evidence="10" id="KW-1208">Phospholipid metabolism</keyword>
<keyword evidence="8 12" id="KW-0472">Membrane</keyword>
<evidence type="ECO:0000256" key="3">
    <source>
        <dbReference type="ARBA" id="ARBA00022516"/>
    </source>
</evidence>
<organism evidence="13 14">
    <name type="scientific">Dyella nitratireducens</name>
    <dbReference type="NCBI Taxonomy" id="1849580"/>
    <lineage>
        <taxon>Bacteria</taxon>
        <taxon>Pseudomonadati</taxon>
        <taxon>Pseudomonadota</taxon>
        <taxon>Gammaproteobacteria</taxon>
        <taxon>Lysobacterales</taxon>
        <taxon>Rhodanobacteraceae</taxon>
        <taxon>Dyella</taxon>
    </lineage>
</organism>
<dbReference type="InterPro" id="IPR050324">
    <property type="entry name" value="CDP-alcohol_PTase-I"/>
</dbReference>
<keyword evidence="14" id="KW-1185">Reference proteome</keyword>
<keyword evidence="6 12" id="KW-1133">Transmembrane helix</keyword>
<evidence type="ECO:0000256" key="8">
    <source>
        <dbReference type="ARBA" id="ARBA00023136"/>
    </source>
</evidence>
<dbReference type="InterPro" id="IPR000462">
    <property type="entry name" value="CDP-OH_P_trans"/>
</dbReference>
<evidence type="ECO:0000256" key="4">
    <source>
        <dbReference type="ARBA" id="ARBA00022679"/>
    </source>
</evidence>
<dbReference type="InterPro" id="IPR048254">
    <property type="entry name" value="CDP_ALCOHOL_P_TRANSF_CS"/>
</dbReference>
<comment type="similarity">
    <text evidence="2 11">Belongs to the CDP-alcohol phosphatidyltransferase class-I family.</text>
</comment>
<accession>A0ABQ1FP87</accession>
<sequence>MARTPACAGCIKFVVTAAMPTASQSPWRHLPNAISMLRVLLVVPICWLLWHEQWSLALLLVAVAGASDGLDGFLARHYGWQSRLGGILDAVADKLLLIACFVILAWRQEAPVWLAVIVCGRDGMIALGALGWRVLIGPIEPRPSLLSKACTLAQIIYLLTVLLALAHWPVLRSSVLAWLVAVLCVASGAHYVLYWSHRAWQARHTNALSPPGSRLG</sequence>
<dbReference type="Proteomes" id="UP000620046">
    <property type="component" value="Unassembled WGS sequence"/>
</dbReference>
<dbReference type="EMBL" id="BMJA01000001">
    <property type="protein sequence ID" value="GGA22292.1"/>
    <property type="molecule type" value="Genomic_DNA"/>
</dbReference>
<dbReference type="PANTHER" id="PTHR14269:SF11">
    <property type="entry name" value="CDP-DIACYLGLYCEROL--GLYCEROL-3-PHOSPHATE 3-PHOSPHATIDYLTRANSFERASE"/>
    <property type="match status" value="1"/>
</dbReference>
<evidence type="ECO:0000256" key="12">
    <source>
        <dbReference type="SAM" id="Phobius"/>
    </source>
</evidence>
<evidence type="ECO:0000313" key="14">
    <source>
        <dbReference type="Proteomes" id="UP000620046"/>
    </source>
</evidence>
<keyword evidence="9" id="KW-0594">Phospholipid biosynthesis</keyword>
<name>A0ABQ1FP87_9GAMM</name>
<dbReference type="Gene3D" id="1.20.120.1760">
    <property type="match status" value="1"/>
</dbReference>
<keyword evidence="4 11" id="KW-0808">Transferase</keyword>
<dbReference type="InterPro" id="IPR043130">
    <property type="entry name" value="CDP-OH_PTrfase_TM_dom"/>
</dbReference>
<evidence type="ECO:0000256" key="1">
    <source>
        <dbReference type="ARBA" id="ARBA00004141"/>
    </source>
</evidence>
<feature type="transmembrane region" description="Helical" evidence="12">
    <location>
        <begin position="112"/>
        <end position="133"/>
    </location>
</feature>
<evidence type="ECO:0000313" key="13">
    <source>
        <dbReference type="EMBL" id="GGA22292.1"/>
    </source>
</evidence>
<evidence type="ECO:0000256" key="2">
    <source>
        <dbReference type="ARBA" id="ARBA00010441"/>
    </source>
</evidence>
<evidence type="ECO:0000256" key="7">
    <source>
        <dbReference type="ARBA" id="ARBA00023098"/>
    </source>
</evidence>
<feature type="transmembrane region" description="Helical" evidence="12">
    <location>
        <begin position="87"/>
        <end position="106"/>
    </location>
</feature>
<evidence type="ECO:0000256" key="10">
    <source>
        <dbReference type="ARBA" id="ARBA00023264"/>
    </source>
</evidence>
<feature type="transmembrane region" description="Helical" evidence="12">
    <location>
        <begin position="175"/>
        <end position="194"/>
    </location>
</feature>
<keyword evidence="7" id="KW-0443">Lipid metabolism</keyword>
<evidence type="ECO:0000256" key="5">
    <source>
        <dbReference type="ARBA" id="ARBA00022692"/>
    </source>
</evidence>
<comment type="subcellular location">
    <subcellularLocation>
        <location evidence="1">Membrane</location>
        <topology evidence="1">Multi-pass membrane protein</topology>
    </subcellularLocation>
</comment>
<keyword evidence="3" id="KW-0444">Lipid biosynthesis</keyword>
<evidence type="ECO:0000256" key="11">
    <source>
        <dbReference type="RuleBase" id="RU003750"/>
    </source>
</evidence>
<dbReference type="PANTHER" id="PTHR14269">
    <property type="entry name" value="CDP-DIACYLGLYCEROL--GLYCEROL-3-PHOSPHATE 3-PHOSPHATIDYLTRANSFERASE-RELATED"/>
    <property type="match status" value="1"/>
</dbReference>
<protein>
    <submittedName>
        <fullName evidence="13">CDP-alcohol phosphatidyltransferase</fullName>
    </submittedName>
</protein>
<proteinExistence type="inferred from homology"/>
<keyword evidence="5 12" id="KW-0812">Transmembrane</keyword>
<feature type="transmembrane region" description="Helical" evidence="12">
    <location>
        <begin position="145"/>
        <end position="169"/>
    </location>
</feature>